<evidence type="ECO:0000256" key="4">
    <source>
        <dbReference type="ARBA" id="ARBA00022692"/>
    </source>
</evidence>
<evidence type="ECO:0000256" key="2">
    <source>
        <dbReference type="ARBA" id="ARBA00011006"/>
    </source>
</evidence>
<gene>
    <name evidence="8" type="ORF">SAMN05660349_02643</name>
</gene>
<dbReference type="RefSeq" id="WP_079684062.1">
    <property type="nucleotide sequence ID" value="NZ_FUYQ01000021.1"/>
</dbReference>
<keyword evidence="5 7" id="KW-1133">Transmembrane helix</keyword>
<comment type="similarity">
    <text evidence="2">Belongs to the UPF0410 family.</text>
</comment>
<proteinExistence type="inferred from homology"/>
<evidence type="ECO:0000313" key="9">
    <source>
        <dbReference type="Proteomes" id="UP000190852"/>
    </source>
</evidence>
<comment type="subcellular location">
    <subcellularLocation>
        <location evidence="1">Cell membrane</location>
        <topology evidence="1">Multi-pass membrane protein</topology>
    </subcellularLocation>
</comment>
<accession>A0A1T5DVJ1</accession>
<dbReference type="Pfam" id="PF04226">
    <property type="entry name" value="Transgly_assoc"/>
    <property type="match status" value="1"/>
</dbReference>
<protein>
    <submittedName>
        <fullName evidence="8">Uncharacterized membrane protein YeaQ/YmgE, transglycosylase-associated protein family</fullName>
    </submittedName>
</protein>
<dbReference type="Proteomes" id="UP000190852">
    <property type="component" value="Unassembled WGS sequence"/>
</dbReference>
<dbReference type="PANTHER" id="PTHR33884">
    <property type="entry name" value="UPF0410 PROTEIN YMGE"/>
    <property type="match status" value="1"/>
</dbReference>
<dbReference type="AlphaFoldDB" id="A0A1T5DVJ1"/>
<dbReference type="InterPro" id="IPR007341">
    <property type="entry name" value="Transgly_assoc"/>
</dbReference>
<evidence type="ECO:0000256" key="1">
    <source>
        <dbReference type="ARBA" id="ARBA00004651"/>
    </source>
</evidence>
<evidence type="ECO:0000256" key="3">
    <source>
        <dbReference type="ARBA" id="ARBA00022475"/>
    </source>
</evidence>
<sequence length="81" mass="8279">MGFLWYIIIGIVAGFAAGKIMRGGGFGLVVNLVLGIIGGVLGGWLFSILGIGVNDNSIIGSLITSTAGAIVLLWAVSLFKK</sequence>
<keyword evidence="9" id="KW-1185">Reference proteome</keyword>
<evidence type="ECO:0000256" key="6">
    <source>
        <dbReference type="ARBA" id="ARBA00023136"/>
    </source>
</evidence>
<evidence type="ECO:0000256" key="7">
    <source>
        <dbReference type="SAM" id="Phobius"/>
    </source>
</evidence>
<keyword evidence="3" id="KW-1003">Cell membrane</keyword>
<keyword evidence="6 7" id="KW-0472">Membrane</keyword>
<reference evidence="9" key="1">
    <citation type="submission" date="2017-02" db="EMBL/GenBank/DDBJ databases">
        <authorList>
            <person name="Varghese N."/>
            <person name="Submissions S."/>
        </authorList>
    </citation>
    <scope>NUCLEOTIDE SEQUENCE [LARGE SCALE GENOMIC DNA]</scope>
    <source>
        <strain evidence="9">DSM 24967</strain>
    </source>
</reference>
<evidence type="ECO:0000256" key="5">
    <source>
        <dbReference type="ARBA" id="ARBA00022989"/>
    </source>
</evidence>
<feature type="transmembrane region" description="Helical" evidence="7">
    <location>
        <begin position="28"/>
        <end position="52"/>
    </location>
</feature>
<feature type="transmembrane region" description="Helical" evidence="7">
    <location>
        <begin position="6"/>
        <end position="21"/>
    </location>
</feature>
<organism evidence="8 9">
    <name type="scientific">Parabacteroides chartae</name>
    <dbReference type="NCBI Taxonomy" id="1037355"/>
    <lineage>
        <taxon>Bacteria</taxon>
        <taxon>Pseudomonadati</taxon>
        <taxon>Bacteroidota</taxon>
        <taxon>Bacteroidia</taxon>
        <taxon>Bacteroidales</taxon>
        <taxon>Tannerellaceae</taxon>
        <taxon>Parabacteroides</taxon>
    </lineage>
</organism>
<dbReference type="EMBL" id="FUYQ01000021">
    <property type="protein sequence ID" value="SKB75536.1"/>
    <property type="molecule type" value="Genomic_DNA"/>
</dbReference>
<keyword evidence="4 7" id="KW-0812">Transmembrane</keyword>
<feature type="transmembrane region" description="Helical" evidence="7">
    <location>
        <begin position="58"/>
        <end position="79"/>
    </location>
</feature>
<dbReference type="GO" id="GO:0005886">
    <property type="term" value="C:plasma membrane"/>
    <property type="evidence" value="ECO:0007669"/>
    <property type="project" value="UniProtKB-SubCell"/>
</dbReference>
<evidence type="ECO:0000313" key="8">
    <source>
        <dbReference type="EMBL" id="SKB75536.1"/>
    </source>
</evidence>
<name>A0A1T5DVJ1_9BACT</name>
<dbReference type="PANTHER" id="PTHR33884:SF3">
    <property type="entry name" value="UPF0410 PROTEIN YMGE"/>
    <property type="match status" value="1"/>
</dbReference>